<dbReference type="CDD" id="cd03784">
    <property type="entry name" value="GT1_Gtf-like"/>
    <property type="match status" value="1"/>
</dbReference>
<dbReference type="SUPFAM" id="SSF53756">
    <property type="entry name" value="UDP-Glycosyltransferase/glycogen phosphorylase"/>
    <property type="match status" value="1"/>
</dbReference>
<dbReference type="Gene3D" id="3.40.50.2000">
    <property type="entry name" value="Glycogen Phosphorylase B"/>
    <property type="match status" value="2"/>
</dbReference>
<dbReference type="OMA" id="TIEFPCA"/>
<comment type="similarity">
    <text evidence="1 4">Belongs to the UDP-glycosyltransferase family.</text>
</comment>
<organism evidence="6 7">
    <name type="scientific">Triticum turgidum subsp. durum</name>
    <name type="common">Durum wheat</name>
    <name type="synonym">Triticum durum</name>
    <dbReference type="NCBI Taxonomy" id="4567"/>
    <lineage>
        <taxon>Eukaryota</taxon>
        <taxon>Viridiplantae</taxon>
        <taxon>Streptophyta</taxon>
        <taxon>Embryophyta</taxon>
        <taxon>Tracheophyta</taxon>
        <taxon>Spermatophyta</taxon>
        <taxon>Magnoliopsida</taxon>
        <taxon>Liliopsida</taxon>
        <taxon>Poales</taxon>
        <taxon>Poaceae</taxon>
        <taxon>BOP clade</taxon>
        <taxon>Pooideae</taxon>
        <taxon>Triticodae</taxon>
        <taxon>Triticeae</taxon>
        <taxon>Triticinae</taxon>
        <taxon>Triticum</taxon>
    </lineage>
</organism>
<evidence type="ECO:0000256" key="3">
    <source>
        <dbReference type="ARBA" id="ARBA00022679"/>
    </source>
</evidence>
<evidence type="ECO:0000256" key="1">
    <source>
        <dbReference type="ARBA" id="ARBA00009995"/>
    </source>
</evidence>
<dbReference type="Proteomes" id="UP000324705">
    <property type="component" value="Chromosome 6B"/>
</dbReference>
<name>A0A9R0YFA9_TRITD</name>
<dbReference type="AlphaFoldDB" id="A0A9R0YFA9"/>
<dbReference type="PROSITE" id="PS00375">
    <property type="entry name" value="UDPGT"/>
    <property type="match status" value="1"/>
</dbReference>
<keyword evidence="3 4" id="KW-0808">Transferase</keyword>
<dbReference type="FunFam" id="3.40.50.2000:FF:000063">
    <property type="entry name" value="Glycosyltransferase"/>
    <property type="match status" value="1"/>
</dbReference>
<sequence length="557" mass="61001">MATRDEQPQQLQPLHILFLPTSVQPPKKLELQSTEHASMATRDEQRQQLQPLHILFLPFFAPGHLIPVVDMATIFSARGARCTILTTPVNADIIRPAVDRANDSNCHGTDSPSPAVDISVVPFPDVGLPPGMENLISLTPAHGADYNFKFIQAAQLLREPFDRLIAANRPDAVVSDSFFRWSADAAGEHGVPRLVFLGSSVFARCCSETMLRTNPLETTTATTDDDPDDDAQLVSLPGLPHRVQLRRSQMMDPRKRPAMWAFHKDNDAADQRSFGEVFNSFHELEPDYVEHFRTTLGRRAWLVGPVALASKDMAKRGSTNNTKAHVTDDCLRWLDAKRAGSVVYVSFGTFTSFSPAELRELARGLDLSAKDFVWIISSGTGTDGSEWMPEGFAELMARGDRGIIIRDWAPQTLILNHPAMGGFMTHCGWNSALEAVSAGVPMVTWPRYADQFYNEKLIVDVLKVGVSIGAKDFASPLERHEVIGGEVIAGCIGRLMGSSEEGDALRKKAKDLSVKARSAMAKGGSSYDDVGRLMGELMARRSSGEVTRAASFGTPAD</sequence>
<dbReference type="Gramene" id="TRITD6Bv1G030090.2">
    <property type="protein sequence ID" value="TRITD6Bv1G030090.2"/>
    <property type="gene ID" value="TRITD6Bv1G030090"/>
</dbReference>
<protein>
    <recommendedName>
        <fullName evidence="5">Glycosyltransferase</fullName>
        <ecNumber evidence="5">2.4.1.-</ecNumber>
    </recommendedName>
</protein>
<evidence type="ECO:0000256" key="2">
    <source>
        <dbReference type="ARBA" id="ARBA00022676"/>
    </source>
</evidence>
<dbReference type="EMBL" id="LT934122">
    <property type="protein sequence ID" value="VAI54401.1"/>
    <property type="molecule type" value="Genomic_DNA"/>
</dbReference>
<dbReference type="PANTHER" id="PTHR48047:SF45">
    <property type="entry name" value="SCOPOLETIN GLUCOSYLTRANSFERASE-LIKE"/>
    <property type="match status" value="1"/>
</dbReference>
<evidence type="ECO:0000256" key="4">
    <source>
        <dbReference type="RuleBase" id="RU003718"/>
    </source>
</evidence>
<proteinExistence type="inferred from homology"/>
<dbReference type="InterPro" id="IPR002213">
    <property type="entry name" value="UDP_glucos_trans"/>
</dbReference>
<dbReference type="InterPro" id="IPR035595">
    <property type="entry name" value="UDP_glycos_trans_CS"/>
</dbReference>
<dbReference type="PANTHER" id="PTHR48047">
    <property type="entry name" value="GLYCOSYLTRANSFERASE"/>
    <property type="match status" value="1"/>
</dbReference>
<evidence type="ECO:0000313" key="6">
    <source>
        <dbReference type="EMBL" id="VAI54401.1"/>
    </source>
</evidence>
<keyword evidence="2 4" id="KW-0328">Glycosyltransferase</keyword>
<keyword evidence="7" id="KW-1185">Reference proteome</keyword>
<dbReference type="FunFam" id="3.40.50.2000:FF:000785">
    <property type="entry name" value="Glycosyltransferase"/>
    <property type="match status" value="1"/>
</dbReference>
<dbReference type="Pfam" id="PF00201">
    <property type="entry name" value="UDPGT"/>
    <property type="match status" value="1"/>
</dbReference>
<dbReference type="GO" id="GO:0035251">
    <property type="term" value="F:UDP-glucosyltransferase activity"/>
    <property type="evidence" value="ECO:0007669"/>
    <property type="project" value="TreeGrafter"/>
</dbReference>
<accession>A0A9R0YFA9</accession>
<evidence type="ECO:0000256" key="5">
    <source>
        <dbReference type="RuleBase" id="RU362057"/>
    </source>
</evidence>
<reference evidence="6 7" key="1">
    <citation type="submission" date="2017-09" db="EMBL/GenBank/DDBJ databases">
        <authorList>
            <consortium name="International Durum Wheat Genome Sequencing Consortium (IDWGSC)"/>
            <person name="Milanesi L."/>
        </authorList>
    </citation>
    <scope>NUCLEOTIDE SEQUENCE [LARGE SCALE GENOMIC DNA]</scope>
    <source>
        <strain evidence="7">cv. Svevo</strain>
    </source>
</reference>
<evidence type="ECO:0000313" key="7">
    <source>
        <dbReference type="Proteomes" id="UP000324705"/>
    </source>
</evidence>
<dbReference type="EC" id="2.4.1.-" evidence="5"/>
<gene>
    <name evidence="6" type="ORF">TRITD_6Bv1G030090</name>
</gene>